<dbReference type="EMBL" id="MNPL01000115">
    <property type="protein sequence ID" value="OQR80323.1"/>
    <property type="molecule type" value="Genomic_DNA"/>
</dbReference>
<protein>
    <submittedName>
        <fullName evidence="2">Uncharacterized protein</fullName>
    </submittedName>
</protein>
<dbReference type="AlphaFoldDB" id="A0A1V9Y3Q8"/>
<accession>A0A1V9Y3Q8</accession>
<sequence>MSNNNEANLEANENNNEVDQRENVDIRVQRQHHNHNNIPQPQQGHGHALDHDPLNNQNNPPEWAAFPDLLRVQEPQQNGSGAVIVAGDGIVGGAGVPLGLQRAGVANPPDVSLPGAAGRDPPPPDFDIDRIGALHNQRLPDMALDADQAQGQAVAAAQHSLPDMALEASGVGAHARAPAGQCSGARLRPRRSPGPPETRMGPRGIPVALSLQNQQHHPGSLARMAQAAAIGGGAQPVDNNRVVVRPPLVANHEFAVDAVTGRLVDLEAQVAGLRQQMLERDRHRAEESARVLDELASLRRSIDAFALAGRDRDQASLENRLINIESLIQRLAQGPSVAVRAQQPPVIPDDVLASLRAEERRRQRRETERLTRILAESLHVAVEHFIGMLNQDHREDDRLHEDHAR</sequence>
<name>A0A1V9Y3Q8_9ACAR</name>
<evidence type="ECO:0000256" key="1">
    <source>
        <dbReference type="SAM" id="MobiDB-lite"/>
    </source>
</evidence>
<gene>
    <name evidence="2" type="ORF">BIW11_05139</name>
</gene>
<comment type="caution">
    <text evidence="2">The sequence shown here is derived from an EMBL/GenBank/DDBJ whole genome shotgun (WGS) entry which is preliminary data.</text>
</comment>
<feature type="region of interest" description="Disordered" evidence="1">
    <location>
        <begin position="1"/>
        <end position="63"/>
    </location>
</feature>
<feature type="region of interest" description="Disordered" evidence="1">
    <location>
        <begin position="175"/>
        <end position="203"/>
    </location>
</feature>
<keyword evidence="3" id="KW-1185">Reference proteome</keyword>
<dbReference type="OrthoDB" id="10494497at2759"/>
<feature type="compositionally biased region" description="Low complexity" evidence="1">
    <location>
        <begin position="1"/>
        <end position="17"/>
    </location>
</feature>
<dbReference type="InParanoid" id="A0A1V9Y3Q8"/>
<evidence type="ECO:0000313" key="3">
    <source>
        <dbReference type="Proteomes" id="UP000192247"/>
    </source>
</evidence>
<reference evidence="2 3" key="1">
    <citation type="journal article" date="2017" name="Gigascience">
        <title>Draft genome of the honey bee ectoparasitic mite, Tropilaelaps mercedesae, is shaped by the parasitic life history.</title>
        <authorList>
            <person name="Dong X."/>
            <person name="Armstrong S.D."/>
            <person name="Xia D."/>
            <person name="Makepeace B.L."/>
            <person name="Darby A.C."/>
            <person name="Kadowaki T."/>
        </authorList>
    </citation>
    <scope>NUCLEOTIDE SEQUENCE [LARGE SCALE GENOMIC DNA]</scope>
    <source>
        <strain evidence="2">Wuxi-XJTLU</strain>
    </source>
</reference>
<evidence type="ECO:0000313" key="2">
    <source>
        <dbReference type="EMBL" id="OQR80323.1"/>
    </source>
</evidence>
<dbReference type="Proteomes" id="UP000192247">
    <property type="component" value="Unassembled WGS sequence"/>
</dbReference>
<feature type="compositionally biased region" description="Basic and acidic residues" evidence="1">
    <location>
        <begin position="18"/>
        <end position="28"/>
    </location>
</feature>
<organism evidence="2 3">
    <name type="scientific">Tropilaelaps mercedesae</name>
    <dbReference type="NCBI Taxonomy" id="418985"/>
    <lineage>
        <taxon>Eukaryota</taxon>
        <taxon>Metazoa</taxon>
        <taxon>Ecdysozoa</taxon>
        <taxon>Arthropoda</taxon>
        <taxon>Chelicerata</taxon>
        <taxon>Arachnida</taxon>
        <taxon>Acari</taxon>
        <taxon>Parasitiformes</taxon>
        <taxon>Mesostigmata</taxon>
        <taxon>Gamasina</taxon>
        <taxon>Dermanyssoidea</taxon>
        <taxon>Laelapidae</taxon>
        <taxon>Tropilaelaps</taxon>
    </lineage>
</organism>
<proteinExistence type="predicted"/>